<evidence type="ECO:0000259" key="2">
    <source>
        <dbReference type="SMART" id="SM00470"/>
    </source>
</evidence>
<dbReference type="NCBIfam" id="TIGR00180">
    <property type="entry name" value="parB_part"/>
    <property type="match status" value="1"/>
</dbReference>
<dbReference type="InterPro" id="IPR036086">
    <property type="entry name" value="ParB/Sulfiredoxin_sf"/>
</dbReference>
<dbReference type="GO" id="GO:0007059">
    <property type="term" value="P:chromosome segregation"/>
    <property type="evidence" value="ECO:0007669"/>
    <property type="project" value="TreeGrafter"/>
</dbReference>
<evidence type="ECO:0000313" key="5">
    <source>
        <dbReference type="Proteomes" id="UP000323522"/>
    </source>
</evidence>
<dbReference type="InterPro" id="IPR037972">
    <property type="entry name" value="RepB_N"/>
</dbReference>
<reference evidence="4 5" key="1">
    <citation type="submission" date="2019-02" db="EMBL/GenBank/DDBJ databases">
        <title>Complete Genome Sequence and Methylome Analysis of Sphaerotilus natans subsp. sulfidivorans D-507.</title>
        <authorList>
            <person name="Fomenkov A."/>
            <person name="Gridneva E."/>
            <person name="Smolyakov D."/>
            <person name="Dubinina G."/>
            <person name="Vincze T."/>
            <person name="Grabovich M."/>
            <person name="Roberts R.J."/>
        </authorList>
    </citation>
    <scope>NUCLEOTIDE SEQUENCE [LARGE SCALE GENOMIC DNA]</scope>
    <source>
        <strain evidence="4 5">D-507</strain>
        <plasmid evidence="4">pSna507_unt12</plasmid>
        <plasmid evidence="5">psna507_unt12</plasmid>
    </source>
</reference>
<name>A0A5C1Q3V1_9BURK</name>
<proteinExistence type="inferred from homology"/>
<dbReference type="AlphaFoldDB" id="A0A5C1Q3V1"/>
<dbReference type="PANTHER" id="PTHR33375:SF1">
    <property type="entry name" value="CHROMOSOME-PARTITIONING PROTEIN PARB-RELATED"/>
    <property type="match status" value="1"/>
</dbReference>
<dbReference type="GO" id="GO:0005694">
    <property type="term" value="C:chromosome"/>
    <property type="evidence" value="ECO:0007669"/>
    <property type="project" value="TreeGrafter"/>
</dbReference>
<accession>A0A5C1Q3V1</accession>
<dbReference type="InterPro" id="IPR040873">
    <property type="entry name" value="SoPB_HTH"/>
</dbReference>
<dbReference type="SMART" id="SM00470">
    <property type="entry name" value="ParB"/>
    <property type="match status" value="1"/>
</dbReference>
<evidence type="ECO:0000256" key="1">
    <source>
        <dbReference type="ARBA" id="ARBA00006295"/>
    </source>
</evidence>
<reference evidence="3 6" key="2">
    <citation type="submission" date="2024-06" db="EMBL/GenBank/DDBJ databases">
        <title>Genomic Encyclopedia of Type Strains, Phase IV (KMG-IV): sequencing the most valuable type-strain genomes for metagenomic binning, comparative biology and taxonomic classification.</title>
        <authorList>
            <person name="Goeker M."/>
        </authorList>
    </citation>
    <scope>NUCLEOTIDE SEQUENCE [LARGE SCALE GENOMIC DNA]</scope>
    <source>
        <strain evidence="3 6">D-501</strain>
    </source>
</reference>
<keyword evidence="4" id="KW-0614">Plasmid</keyword>
<dbReference type="RefSeq" id="WP_149505484.1">
    <property type="nucleotide sequence ID" value="NZ_CP035709.1"/>
</dbReference>
<dbReference type="CDD" id="cd16405">
    <property type="entry name" value="RepB_like_N"/>
    <property type="match status" value="1"/>
</dbReference>
<dbReference type="InterPro" id="IPR003115">
    <property type="entry name" value="ParB_N"/>
</dbReference>
<dbReference type="EMBL" id="JBEPLS010000023">
    <property type="protein sequence ID" value="MET3605774.1"/>
    <property type="molecule type" value="Genomic_DNA"/>
</dbReference>
<dbReference type="KEGG" id="snn:EWH46_18145"/>
<dbReference type="GO" id="GO:0003677">
    <property type="term" value="F:DNA binding"/>
    <property type="evidence" value="ECO:0007669"/>
    <property type="project" value="InterPro"/>
</dbReference>
<geneLocation type="plasmid" evidence="5">
    <name>psna507_unt12</name>
</geneLocation>
<comment type="similarity">
    <text evidence="1">Belongs to the ParB family.</text>
</comment>
<dbReference type="SUPFAM" id="SSF110849">
    <property type="entry name" value="ParB/Sulfiredoxin"/>
    <property type="match status" value="1"/>
</dbReference>
<dbReference type="InterPro" id="IPR050336">
    <property type="entry name" value="Chromosome_partition/occlusion"/>
</dbReference>
<dbReference type="EMBL" id="CP035709">
    <property type="protein sequence ID" value="QEN02803.1"/>
    <property type="molecule type" value="Genomic_DNA"/>
</dbReference>
<dbReference type="Gene3D" id="1.10.10.2830">
    <property type="match status" value="1"/>
</dbReference>
<dbReference type="OrthoDB" id="9150072at2"/>
<dbReference type="Pfam" id="PF18090">
    <property type="entry name" value="SoPB_HTH"/>
    <property type="match status" value="1"/>
</dbReference>
<sequence length="295" mass="32819">MLQFRGQMLATENELGKLKEQVKSFEGAAPTRKLDPHVIEPSRWANRHPDSFSNIAFLRLKQDIEQAGGNVQPILVRPRTDQPERYEIVFGHRRHRACSELGLPVLAMIDTTSISDQELFSVMDRENRERADLSPYEQGSMYRRALDQGLYVSNRRLAEALGVSHTWVANVLMVADLPLVVLECFSSPLVVQHRHAKVLHAALEQDRKGVLRRAEKLRQQVRKPSPAAVIDALLAAADSEGLASPPQSITVDGKIVGKWSKDKAGRLSILIESGMLRDDQSGDLVAQAIAKALQA</sequence>
<dbReference type="SUPFAM" id="SSF109709">
    <property type="entry name" value="KorB DNA-binding domain-like"/>
    <property type="match status" value="1"/>
</dbReference>
<protein>
    <submittedName>
        <fullName evidence="3">ParB family chromosome partitioning protein</fullName>
    </submittedName>
    <submittedName>
        <fullName evidence="4">ParB/RepB/Spo0J family partition protein</fullName>
    </submittedName>
</protein>
<evidence type="ECO:0000313" key="4">
    <source>
        <dbReference type="EMBL" id="QEN02803.1"/>
    </source>
</evidence>
<dbReference type="InterPro" id="IPR004437">
    <property type="entry name" value="ParB/RepB/Spo0J"/>
</dbReference>
<evidence type="ECO:0000313" key="3">
    <source>
        <dbReference type="EMBL" id="MET3605774.1"/>
    </source>
</evidence>
<dbReference type="Gene3D" id="3.90.1530.10">
    <property type="entry name" value="Conserved hypothetical protein from pyrococcus furiosus pfu- 392566-001, ParB domain"/>
    <property type="match status" value="1"/>
</dbReference>
<organism evidence="4 5">
    <name type="scientific">Sphaerotilus sulfidivorans</name>
    <dbReference type="NCBI Taxonomy" id="639200"/>
    <lineage>
        <taxon>Bacteria</taxon>
        <taxon>Pseudomonadati</taxon>
        <taxon>Pseudomonadota</taxon>
        <taxon>Betaproteobacteria</taxon>
        <taxon>Burkholderiales</taxon>
        <taxon>Sphaerotilaceae</taxon>
        <taxon>Sphaerotilus</taxon>
    </lineage>
</organism>
<dbReference type="Proteomes" id="UP001549111">
    <property type="component" value="Unassembled WGS sequence"/>
</dbReference>
<dbReference type="PANTHER" id="PTHR33375">
    <property type="entry name" value="CHROMOSOME-PARTITIONING PROTEIN PARB-RELATED"/>
    <property type="match status" value="1"/>
</dbReference>
<evidence type="ECO:0000313" key="6">
    <source>
        <dbReference type="Proteomes" id="UP001549111"/>
    </source>
</evidence>
<keyword evidence="6" id="KW-1185">Reference proteome</keyword>
<geneLocation type="plasmid" evidence="4">
    <name>pSna507_unt12</name>
</geneLocation>
<feature type="domain" description="ParB-like N-terminal" evidence="2">
    <location>
        <begin position="32"/>
        <end position="128"/>
    </location>
</feature>
<gene>
    <name evidence="3" type="ORF">ABIC99_003608</name>
    <name evidence="4" type="ORF">EWH46_18145</name>
</gene>
<dbReference type="Pfam" id="PF02195">
    <property type="entry name" value="ParB_N"/>
    <property type="match status" value="1"/>
</dbReference>
<dbReference type="Proteomes" id="UP000323522">
    <property type="component" value="Plasmid pSna507_unt12"/>
</dbReference>